<gene>
    <name evidence="2" type="ORF">AALO_G00069110</name>
</gene>
<feature type="chain" id="PRO_5043786875" evidence="1">
    <location>
        <begin position="23"/>
        <end position="198"/>
    </location>
</feature>
<protein>
    <submittedName>
        <fullName evidence="2">Uncharacterized protein</fullName>
    </submittedName>
</protein>
<reference evidence="2" key="1">
    <citation type="submission" date="2020-10" db="EMBL/GenBank/DDBJ databases">
        <title>Chromosome-scale genome assembly of the Allis shad, Alosa alosa.</title>
        <authorList>
            <person name="Margot Z."/>
            <person name="Christophe K."/>
            <person name="Cabau C."/>
            <person name="Louis A."/>
            <person name="Berthelot C."/>
            <person name="Parey E."/>
            <person name="Roest Crollius H."/>
            <person name="Montfort J."/>
            <person name="Robinson-Rechavi M."/>
            <person name="Bucao C."/>
            <person name="Bouchez O."/>
            <person name="Gislard M."/>
            <person name="Lluch J."/>
            <person name="Milhes M."/>
            <person name="Lampietro C."/>
            <person name="Lopez Roques C."/>
            <person name="Donnadieu C."/>
            <person name="Braasch I."/>
            <person name="Desvignes T."/>
            <person name="Postlethwait J."/>
            <person name="Bobe J."/>
            <person name="Guiguen Y."/>
        </authorList>
    </citation>
    <scope>NUCLEOTIDE SEQUENCE</scope>
    <source>
        <strain evidence="2">M-15738</strain>
        <tissue evidence="2">Blood</tissue>
    </source>
</reference>
<evidence type="ECO:0000313" key="3">
    <source>
        <dbReference type="Proteomes" id="UP000823561"/>
    </source>
</evidence>
<accession>A0AAV6H1N0</accession>
<sequence length="198" mass="22531">MRTSGWLLCALVGGLVWDAVWCKNICNRTCPNCSLAVNISPKLPEDHNKTLQRLLSSIHELYNQYEKNVAKKKCENPLYQKPLSEVCLPAYSNGCADSSNNSACAIDQALKLAEDWMCDEGRDTLVCCMKKRRSLFEKYVIRNSTCPHINLNSTHANGAYQKKCVGLKILATLKLWLYEYVYEQEPPEFPRISYNSVL</sequence>
<keyword evidence="1" id="KW-0732">Signal</keyword>
<dbReference type="AlphaFoldDB" id="A0AAV6H1N0"/>
<dbReference type="EMBL" id="JADWDJ010000005">
    <property type="protein sequence ID" value="KAG5281253.1"/>
    <property type="molecule type" value="Genomic_DNA"/>
</dbReference>
<keyword evidence="3" id="KW-1185">Reference proteome</keyword>
<name>A0AAV6H1N0_9TELE</name>
<evidence type="ECO:0000313" key="2">
    <source>
        <dbReference type="EMBL" id="KAG5281253.1"/>
    </source>
</evidence>
<dbReference type="Proteomes" id="UP000823561">
    <property type="component" value="Chromosome 5"/>
</dbReference>
<organism evidence="2 3">
    <name type="scientific">Alosa alosa</name>
    <name type="common">allis shad</name>
    <dbReference type="NCBI Taxonomy" id="278164"/>
    <lineage>
        <taxon>Eukaryota</taxon>
        <taxon>Metazoa</taxon>
        <taxon>Chordata</taxon>
        <taxon>Craniata</taxon>
        <taxon>Vertebrata</taxon>
        <taxon>Euteleostomi</taxon>
        <taxon>Actinopterygii</taxon>
        <taxon>Neopterygii</taxon>
        <taxon>Teleostei</taxon>
        <taxon>Clupei</taxon>
        <taxon>Clupeiformes</taxon>
        <taxon>Clupeoidei</taxon>
        <taxon>Clupeidae</taxon>
        <taxon>Alosa</taxon>
    </lineage>
</organism>
<evidence type="ECO:0000256" key="1">
    <source>
        <dbReference type="SAM" id="SignalP"/>
    </source>
</evidence>
<proteinExistence type="predicted"/>
<comment type="caution">
    <text evidence="2">The sequence shown here is derived from an EMBL/GenBank/DDBJ whole genome shotgun (WGS) entry which is preliminary data.</text>
</comment>
<feature type="signal peptide" evidence="1">
    <location>
        <begin position="1"/>
        <end position="22"/>
    </location>
</feature>